<feature type="domain" description="Methyltransferase type 11" evidence="2">
    <location>
        <begin position="65"/>
        <end position="97"/>
    </location>
</feature>
<dbReference type="InterPro" id="IPR013216">
    <property type="entry name" value="Methyltransf_11"/>
</dbReference>
<dbReference type="GO" id="GO:0008757">
    <property type="term" value="F:S-adenosylmethionine-dependent methyltransferase activity"/>
    <property type="evidence" value="ECO:0007669"/>
    <property type="project" value="InterPro"/>
</dbReference>
<gene>
    <name evidence="3" type="ORF">G9272_34060</name>
</gene>
<dbReference type="AlphaFoldDB" id="A0A6M4XA73"/>
<evidence type="ECO:0000313" key="4">
    <source>
        <dbReference type="Proteomes" id="UP000502665"/>
    </source>
</evidence>
<dbReference type="EMBL" id="CP049838">
    <property type="protein sequence ID" value="QJT07196.1"/>
    <property type="molecule type" value="Genomic_DNA"/>
</dbReference>
<proteinExistence type="predicted"/>
<name>A0A6M4XA73_9ACTN</name>
<evidence type="ECO:0000313" key="3">
    <source>
        <dbReference type="EMBL" id="QJT07196.1"/>
    </source>
</evidence>
<reference evidence="3" key="1">
    <citation type="submission" date="2020-03" db="EMBL/GenBank/DDBJ databases">
        <title>Molecular networking-based the target discovery of potent antiproliferative macrolactams: 5/6/7/16 polycyclic ansamycins and glycosylated trienomycin from Streptomyces cacaoi subsp. asoensis.</title>
        <authorList>
            <person name="Liu L.-L."/>
        </authorList>
    </citation>
    <scope>NUCLEOTIDE SEQUENCE [LARGE SCALE GENOMIC DNA]</scope>
    <source>
        <strain evidence="3">H2S5</strain>
    </source>
</reference>
<keyword evidence="3" id="KW-0808">Transferase</keyword>
<protein>
    <submittedName>
        <fullName evidence="3">Class I SAM-dependent methyltransferase</fullName>
    </submittedName>
</protein>
<evidence type="ECO:0000256" key="1">
    <source>
        <dbReference type="SAM" id="MobiDB-lite"/>
    </source>
</evidence>
<dbReference type="GO" id="GO:0032259">
    <property type="term" value="P:methylation"/>
    <property type="evidence" value="ECO:0007669"/>
    <property type="project" value="UniProtKB-KW"/>
</dbReference>
<dbReference type="InterPro" id="IPR029063">
    <property type="entry name" value="SAM-dependent_MTases_sf"/>
</dbReference>
<dbReference type="Pfam" id="PF08241">
    <property type="entry name" value="Methyltransf_11"/>
    <property type="match status" value="1"/>
</dbReference>
<dbReference type="SUPFAM" id="SSF53335">
    <property type="entry name" value="S-adenosyl-L-methionine-dependent methyltransferases"/>
    <property type="match status" value="1"/>
</dbReference>
<keyword evidence="3" id="KW-0489">Methyltransferase</keyword>
<organism evidence="3 4">
    <name type="scientific">Streptomyces asoensis</name>
    <dbReference type="NCBI Taxonomy" id="249586"/>
    <lineage>
        <taxon>Bacteria</taxon>
        <taxon>Bacillati</taxon>
        <taxon>Actinomycetota</taxon>
        <taxon>Actinomycetes</taxon>
        <taxon>Kitasatosporales</taxon>
        <taxon>Streptomycetaceae</taxon>
        <taxon>Streptomyces</taxon>
    </lineage>
</organism>
<keyword evidence="4" id="KW-1185">Reference proteome</keyword>
<dbReference type="Proteomes" id="UP000502665">
    <property type="component" value="Chromosome"/>
</dbReference>
<dbReference type="Gene3D" id="3.40.50.150">
    <property type="entry name" value="Vaccinia Virus protein VP39"/>
    <property type="match status" value="1"/>
</dbReference>
<accession>A0A6M4XA73</accession>
<evidence type="ECO:0000259" key="2">
    <source>
        <dbReference type="Pfam" id="PF08241"/>
    </source>
</evidence>
<sequence>MRCPAHQRRQRDPRGWRLHLVGVTPSEPHLGGRPGPGVAGRTVGAGGAGRPEDVVRRPCASLVALDGIFSAGLVDHVPDPVAALREWARVTAPDGILPLFHPSGRAERAARHGRSLDPADLPAGENLRPALRAADRTLARYEDTAHHFLARAVRDTGRHLGRLTPRPSDTSAVRQATAEPRTARCLRR</sequence>
<feature type="region of interest" description="Disordered" evidence="1">
    <location>
        <begin position="159"/>
        <end position="188"/>
    </location>
</feature>